<organism evidence="3 4">
    <name type="scientific">Beauveria bassiana</name>
    <name type="common">White muscardine disease fungus</name>
    <name type="synonym">Tritirachium shiotae</name>
    <dbReference type="NCBI Taxonomy" id="176275"/>
    <lineage>
        <taxon>Eukaryota</taxon>
        <taxon>Fungi</taxon>
        <taxon>Dikarya</taxon>
        <taxon>Ascomycota</taxon>
        <taxon>Pezizomycotina</taxon>
        <taxon>Sordariomycetes</taxon>
        <taxon>Hypocreomycetidae</taxon>
        <taxon>Hypocreales</taxon>
        <taxon>Cordycipitaceae</taxon>
        <taxon>Beauveria</taxon>
    </lineage>
</organism>
<dbReference type="Proteomes" id="UP000235728">
    <property type="component" value="Unassembled WGS sequence"/>
</dbReference>
<protein>
    <submittedName>
        <fullName evidence="3">Uncharacterized protein</fullName>
    </submittedName>
</protein>
<feature type="transmembrane region" description="Helical" evidence="2">
    <location>
        <begin position="44"/>
        <end position="68"/>
    </location>
</feature>
<dbReference type="EMBL" id="MRVG01000017">
    <property type="protein sequence ID" value="PMB63745.1"/>
    <property type="molecule type" value="Genomic_DNA"/>
</dbReference>
<reference evidence="3 4" key="1">
    <citation type="journal article" date="2016" name="Appl. Microbiol. Biotechnol.">
        <title>Characterization of T-DNA insertion mutants with decreased virulence in the entomopathogenic fungus Beauveria bassiana JEF-007.</title>
        <authorList>
            <person name="Kim S."/>
            <person name="Lee S.J."/>
            <person name="Nai Y.S."/>
            <person name="Yu J.S."/>
            <person name="Lee M.R."/>
            <person name="Yang Y.T."/>
            <person name="Kim J.S."/>
        </authorList>
    </citation>
    <scope>NUCLEOTIDE SEQUENCE [LARGE SCALE GENOMIC DNA]</scope>
    <source>
        <strain evidence="3 4">JEF-007</strain>
    </source>
</reference>
<feature type="region of interest" description="Disordered" evidence="1">
    <location>
        <begin position="112"/>
        <end position="135"/>
    </location>
</feature>
<evidence type="ECO:0000256" key="2">
    <source>
        <dbReference type="SAM" id="Phobius"/>
    </source>
</evidence>
<accession>A0A2N6N8X9</accession>
<evidence type="ECO:0000256" key="1">
    <source>
        <dbReference type="SAM" id="MobiDB-lite"/>
    </source>
</evidence>
<comment type="caution">
    <text evidence="3">The sequence shown here is derived from an EMBL/GenBank/DDBJ whole genome shotgun (WGS) entry which is preliminary data.</text>
</comment>
<sequence>MNACLRLGDRLITPKLAHCSPLQSFYGRQADTLQLKQQEKGRQFLRLAIALVASIGMKGAAAVLATLFERQDGPQASVAASSDVEELLPSNEFRAKSQFGSEVSKWQAALERRSHHGPGCKSEPKRNTGPGRTSAILAETCPDEDSLVLLMDVLCKVIKEGGRVKIFATSCWPWVMALLEWLLGPPLGTVVGKQRFRCQVFVLTERASSDEMNTPDKTKSLRIVYRKETAGVTARATTRSTRVNQATSKQFRS</sequence>
<gene>
    <name evidence="3" type="ORF">BM221_010487</name>
</gene>
<keyword evidence="2" id="KW-0812">Transmembrane</keyword>
<proteinExistence type="predicted"/>
<name>A0A2N6N8X9_BEABA</name>
<dbReference type="AlphaFoldDB" id="A0A2N6N8X9"/>
<keyword evidence="2" id="KW-1133">Transmembrane helix</keyword>
<keyword evidence="2" id="KW-0472">Membrane</keyword>
<evidence type="ECO:0000313" key="3">
    <source>
        <dbReference type="EMBL" id="PMB63745.1"/>
    </source>
</evidence>
<evidence type="ECO:0000313" key="4">
    <source>
        <dbReference type="Proteomes" id="UP000235728"/>
    </source>
</evidence>